<accession>A0A6I3J9Q2</accession>
<comment type="caution">
    <text evidence="1">The sequence shown here is derived from an EMBL/GenBank/DDBJ whole genome shotgun (WGS) entry which is preliminary data.</text>
</comment>
<evidence type="ECO:0008006" key="3">
    <source>
        <dbReference type="Google" id="ProtNLM"/>
    </source>
</evidence>
<dbReference type="RefSeq" id="WP_154614157.1">
    <property type="nucleotide sequence ID" value="NZ_CP053660.1"/>
</dbReference>
<proteinExistence type="predicted"/>
<dbReference type="Proteomes" id="UP000433406">
    <property type="component" value="Unassembled WGS sequence"/>
</dbReference>
<reference evidence="1 2" key="1">
    <citation type="submission" date="2019-10" db="EMBL/GenBank/DDBJ databases">
        <title>Nocardioides novel species isolated from the excrement of Marmot.</title>
        <authorList>
            <person name="Zhang G."/>
        </authorList>
    </citation>
    <scope>NUCLEOTIDE SEQUENCE [LARGE SCALE GENOMIC DNA]</scope>
    <source>
        <strain evidence="2">zg-579</strain>
    </source>
</reference>
<evidence type="ECO:0000313" key="1">
    <source>
        <dbReference type="EMBL" id="MTB94338.1"/>
    </source>
</evidence>
<protein>
    <recommendedName>
        <fullName evidence="3">DUF2330 domain-containing protein</fullName>
    </recommendedName>
</protein>
<organism evidence="1 2">
    <name type="scientific">Nocardioides marmotae</name>
    <dbReference type="NCBI Taxonomy" id="2663857"/>
    <lineage>
        <taxon>Bacteria</taxon>
        <taxon>Bacillati</taxon>
        <taxon>Actinomycetota</taxon>
        <taxon>Actinomycetes</taxon>
        <taxon>Propionibacteriales</taxon>
        <taxon>Nocardioidaceae</taxon>
        <taxon>Nocardioides</taxon>
    </lineage>
</organism>
<name>A0A6I3J9Q2_9ACTN</name>
<gene>
    <name evidence="1" type="ORF">GGQ22_04510</name>
</gene>
<dbReference type="AlphaFoldDB" id="A0A6I3J9Q2"/>
<dbReference type="EMBL" id="WLCI01000005">
    <property type="protein sequence ID" value="MTB94338.1"/>
    <property type="molecule type" value="Genomic_DNA"/>
</dbReference>
<keyword evidence="2" id="KW-1185">Reference proteome</keyword>
<evidence type="ECO:0000313" key="2">
    <source>
        <dbReference type="Proteomes" id="UP000433406"/>
    </source>
</evidence>
<sequence>MTPRLPGARGGLVLAALAGSVLSAGPASAATTEAERLCRDDDVRCSVQVPSRWTDGATQRVGVTGRPEATVTVRAFRLSTSGGSVEWEAIGPEVEITTDEHGWGSADLALPTRPVGTHGGPLVVALAEAEGKDLSTVLGAWSELLTPVPEVLGDGYAESKPVGAPLGMALDHVVPGSTFAVERQDGSAWVAVPGEDGPGAEAAEATCDDVRCSIPYVVPRGLPDAATRFRLVDLRSGTPVTTWRVRPHAEGQARPTPRPEVFPALGAAVAGSLAAEVGVDGAAVVRPRSRNLDVPLPEAHGSYRSAGRDPGTHPVRTVQYVAAGAGALALALALGPGRIRRRR</sequence>